<protein>
    <submittedName>
        <fullName evidence="3">Uncharacterized protein</fullName>
    </submittedName>
</protein>
<keyword evidence="2" id="KW-0812">Transmembrane</keyword>
<accession>A0A645DUD3</accession>
<comment type="caution">
    <text evidence="3">The sequence shown here is derived from an EMBL/GenBank/DDBJ whole genome shotgun (WGS) entry which is preliminary data.</text>
</comment>
<name>A0A645DUD3_9ZZZZ</name>
<gene>
    <name evidence="3" type="ORF">SDC9_140077</name>
</gene>
<proteinExistence type="predicted"/>
<evidence type="ECO:0000256" key="2">
    <source>
        <dbReference type="SAM" id="Phobius"/>
    </source>
</evidence>
<dbReference type="AlphaFoldDB" id="A0A645DUD3"/>
<evidence type="ECO:0000256" key="1">
    <source>
        <dbReference type="SAM" id="MobiDB-lite"/>
    </source>
</evidence>
<reference evidence="3" key="1">
    <citation type="submission" date="2019-08" db="EMBL/GenBank/DDBJ databases">
        <authorList>
            <person name="Kucharzyk K."/>
            <person name="Murdoch R.W."/>
            <person name="Higgins S."/>
            <person name="Loffler F."/>
        </authorList>
    </citation>
    <scope>NUCLEOTIDE SEQUENCE</scope>
</reference>
<dbReference type="EMBL" id="VSSQ01039814">
    <property type="protein sequence ID" value="MPM92941.1"/>
    <property type="molecule type" value="Genomic_DNA"/>
</dbReference>
<organism evidence="3">
    <name type="scientific">bioreactor metagenome</name>
    <dbReference type="NCBI Taxonomy" id="1076179"/>
    <lineage>
        <taxon>unclassified sequences</taxon>
        <taxon>metagenomes</taxon>
        <taxon>ecological metagenomes</taxon>
    </lineage>
</organism>
<evidence type="ECO:0000313" key="3">
    <source>
        <dbReference type="EMBL" id="MPM92941.1"/>
    </source>
</evidence>
<keyword evidence="2" id="KW-1133">Transmembrane helix</keyword>
<sequence length="234" mass="26752">MYRFLFGSNRIGNRYIDIEFVSAFLFRPDFGLFFFGPALLFLFSWFRSVYKEGFDLFKQRGQGHPGLIDKQDQYDRHHDYGCACPTEEVQHTMIKQPADQASRSQLLASVKQVKHQIRTRVGCFFDKIGESRNKDHTEGRGPDAKSGGAFFGINDQKDADISEQEGTKIGGHTQKPFKYRVGKPADLPRFPHNQRHEGINTGRHKHDSRDKTALPDSFFASDCFLSAGVLTVRR</sequence>
<feature type="region of interest" description="Disordered" evidence="1">
    <location>
        <begin position="165"/>
        <end position="209"/>
    </location>
</feature>
<feature type="transmembrane region" description="Helical" evidence="2">
    <location>
        <begin position="30"/>
        <end position="50"/>
    </location>
</feature>
<keyword evidence="2" id="KW-0472">Membrane</keyword>